<dbReference type="PANTHER" id="PTHR33515:SF1">
    <property type="entry name" value="RIBOSOME-BINDING FACTOR A, CHLOROPLASTIC-RELATED"/>
    <property type="match status" value="1"/>
</dbReference>
<keyword evidence="1 2" id="KW-0690">Ribosome biogenesis</keyword>
<dbReference type="PANTHER" id="PTHR33515">
    <property type="entry name" value="RIBOSOME-BINDING FACTOR A, CHLOROPLASTIC-RELATED"/>
    <property type="match status" value="1"/>
</dbReference>
<dbReference type="InterPro" id="IPR020053">
    <property type="entry name" value="Ribosome-bd_factorA_CS"/>
</dbReference>
<comment type="subunit">
    <text evidence="2">Monomer. Binds 30S ribosomal subunits, but not 50S ribosomal subunits or 70S ribosomes.</text>
</comment>
<name>A0A2H0N948_9BACT</name>
<dbReference type="InterPro" id="IPR015946">
    <property type="entry name" value="KH_dom-like_a/b"/>
</dbReference>
<dbReference type="EMBL" id="PCWO01000049">
    <property type="protein sequence ID" value="PIR04636.1"/>
    <property type="molecule type" value="Genomic_DNA"/>
</dbReference>
<dbReference type="PROSITE" id="PS01319">
    <property type="entry name" value="RBFA"/>
    <property type="match status" value="1"/>
</dbReference>
<dbReference type="GO" id="GO:0030490">
    <property type="term" value="P:maturation of SSU-rRNA"/>
    <property type="evidence" value="ECO:0007669"/>
    <property type="project" value="UniProtKB-UniRule"/>
</dbReference>
<evidence type="ECO:0000256" key="2">
    <source>
        <dbReference type="HAMAP-Rule" id="MF_00003"/>
    </source>
</evidence>
<dbReference type="InterPro" id="IPR023799">
    <property type="entry name" value="RbfA_dom_sf"/>
</dbReference>
<dbReference type="Pfam" id="PF02033">
    <property type="entry name" value="RBFA"/>
    <property type="match status" value="1"/>
</dbReference>
<dbReference type="NCBIfam" id="TIGR00082">
    <property type="entry name" value="rbfA"/>
    <property type="match status" value="1"/>
</dbReference>
<dbReference type="Proteomes" id="UP000229893">
    <property type="component" value="Unassembled WGS sequence"/>
</dbReference>
<dbReference type="HAMAP" id="MF_00003">
    <property type="entry name" value="RbfA"/>
    <property type="match status" value="1"/>
</dbReference>
<gene>
    <name evidence="2 3" type="primary">rbfA</name>
    <name evidence="3" type="ORF">COV57_03385</name>
</gene>
<evidence type="ECO:0000256" key="1">
    <source>
        <dbReference type="ARBA" id="ARBA00022517"/>
    </source>
</evidence>
<protein>
    <recommendedName>
        <fullName evidence="2">Ribosome-binding factor A</fullName>
    </recommendedName>
</protein>
<comment type="subcellular location">
    <subcellularLocation>
        <location evidence="2">Cytoplasm</location>
    </subcellularLocation>
</comment>
<evidence type="ECO:0000313" key="3">
    <source>
        <dbReference type="EMBL" id="PIR04636.1"/>
    </source>
</evidence>
<sequence>MSQFKQARLESVLKDEISKIIMRDIETHKALVTITEIVISKKNESAKIGISIIPANKKNLVFNELKKNQGAIQRKLIKKINIYFVPQIDFVIDEGLEHASHIERLLKNK</sequence>
<dbReference type="InterPro" id="IPR000238">
    <property type="entry name" value="RbfA"/>
</dbReference>
<proteinExistence type="inferred from homology"/>
<comment type="function">
    <text evidence="2">One of several proteins that assist in the late maturation steps of the functional core of the 30S ribosomal subunit. Associates with free 30S ribosomal subunits (but not with 30S subunits that are part of 70S ribosomes or polysomes). Required for efficient processing of 16S rRNA. May interact with the 5'-terminal helix region of 16S rRNA.</text>
</comment>
<reference evidence="3 4" key="1">
    <citation type="submission" date="2017-09" db="EMBL/GenBank/DDBJ databases">
        <title>Depth-based differentiation of microbial function through sediment-hosted aquifers and enrichment of novel symbionts in the deep terrestrial subsurface.</title>
        <authorList>
            <person name="Probst A.J."/>
            <person name="Ladd B."/>
            <person name="Jarett J.K."/>
            <person name="Geller-Mcgrath D.E."/>
            <person name="Sieber C.M."/>
            <person name="Emerson J.B."/>
            <person name="Anantharaman K."/>
            <person name="Thomas B.C."/>
            <person name="Malmstrom R."/>
            <person name="Stieglmeier M."/>
            <person name="Klingl A."/>
            <person name="Woyke T."/>
            <person name="Ryan C.M."/>
            <person name="Banfield J.F."/>
        </authorList>
    </citation>
    <scope>NUCLEOTIDE SEQUENCE [LARGE SCALE GENOMIC DNA]</scope>
    <source>
        <strain evidence="3">CG11_big_fil_rev_8_21_14_0_20_35_14</strain>
    </source>
</reference>
<dbReference type="GO" id="GO:0043024">
    <property type="term" value="F:ribosomal small subunit binding"/>
    <property type="evidence" value="ECO:0007669"/>
    <property type="project" value="TreeGrafter"/>
</dbReference>
<dbReference type="SUPFAM" id="SSF89919">
    <property type="entry name" value="Ribosome-binding factor A, RbfA"/>
    <property type="match status" value="1"/>
</dbReference>
<comment type="similarity">
    <text evidence="2">Belongs to the RbfA family.</text>
</comment>
<comment type="caution">
    <text evidence="3">The sequence shown here is derived from an EMBL/GenBank/DDBJ whole genome shotgun (WGS) entry which is preliminary data.</text>
</comment>
<dbReference type="AlphaFoldDB" id="A0A2H0N948"/>
<accession>A0A2H0N948</accession>
<organism evidence="3 4">
    <name type="scientific">Candidatus Liptonbacteria bacterium CG11_big_fil_rev_8_21_14_0_20_35_14</name>
    <dbReference type="NCBI Taxonomy" id="1974634"/>
    <lineage>
        <taxon>Bacteria</taxon>
        <taxon>Candidatus Liptoniibacteriota</taxon>
    </lineage>
</organism>
<dbReference type="GO" id="GO:0005829">
    <property type="term" value="C:cytosol"/>
    <property type="evidence" value="ECO:0007669"/>
    <property type="project" value="TreeGrafter"/>
</dbReference>
<keyword evidence="2" id="KW-0963">Cytoplasm</keyword>
<dbReference type="Gene3D" id="3.30.300.20">
    <property type="match status" value="1"/>
</dbReference>
<evidence type="ECO:0000313" key="4">
    <source>
        <dbReference type="Proteomes" id="UP000229893"/>
    </source>
</evidence>